<feature type="transmembrane region" description="Helical" evidence="8">
    <location>
        <begin position="147"/>
        <end position="169"/>
    </location>
</feature>
<keyword evidence="4" id="KW-1003">Cell membrane</keyword>
<dbReference type="Pfam" id="PF03591">
    <property type="entry name" value="AzlC"/>
    <property type="match status" value="1"/>
</dbReference>
<keyword evidence="7 8" id="KW-0472">Membrane</keyword>
<evidence type="ECO:0000256" key="5">
    <source>
        <dbReference type="ARBA" id="ARBA00022692"/>
    </source>
</evidence>
<evidence type="ECO:0000256" key="7">
    <source>
        <dbReference type="ARBA" id="ARBA00023136"/>
    </source>
</evidence>
<feature type="transmembrane region" description="Helical" evidence="8">
    <location>
        <begin position="201"/>
        <end position="219"/>
    </location>
</feature>
<gene>
    <name evidence="9" type="ORF">ACFPM8_05430</name>
</gene>
<comment type="caution">
    <text evidence="9">The sequence shown here is derived from an EMBL/GenBank/DDBJ whole genome shotgun (WGS) entry which is preliminary data.</text>
</comment>
<evidence type="ECO:0000313" key="9">
    <source>
        <dbReference type="EMBL" id="MFC5473394.1"/>
    </source>
</evidence>
<keyword evidence="6 8" id="KW-1133">Transmembrane helix</keyword>
<evidence type="ECO:0000256" key="6">
    <source>
        <dbReference type="ARBA" id="ARBA00022989"/>
    </source>
</evidence>
<evidence type="ECO:0000256" key="2">
    <source>
        <dbReference type="ARBA" id="ARBA00010735"/>
    </source>
</evidence>
<dbReference type="EMBL" id="JBHSMT010000009">
    <property type="protein sequence ID" value="MFC5473394.1"/>
    <property type="molecule type" value="Genomic_DNA"/>
</dbReference>
<evidence type="ECO:0000256" key="8">
    <source>
        <dbReference type="SAM" id="Phobius"/>
    </source>
</evidence>
<dbReference type="PANTHER" id="PTHR34979">
    <property type="entry name" value="INNER MEMBRANE PROTEIN YGAZ"/>
    <property type="match status" value="1"/>
</dbReference>
<evidence type="ECO:0000256" key="1">
    <source>
        <dbReference type="ARBA" id="ARBA00004651"/>
    </source>
</evidence>
<keyword evidence="3" id="KW-0813">Transport</keyword>
<dbReference type="PANTHER" id="PTHR34979:SF1">
    <property type="entry name" value="INNER MEMBRANE PROTEIN YGAZ"/>
    <property type="match status" value="1"/>
</dbReference>
<sequence>MKILRTLFGPVPATSSASPAPRTPFVDGCVDSIPVCLTFLFLFFSIGAISRTAGFSPLQAMVMTAAVHASPLQALIAQHADTLTLLPLVMSTILVNFRFLIMASVLTEQFRSVPLGKVILSAQLLSISTFTLSNAKKGKIPNLFEYFLGCGVSTLSVATLATLLGFTVSAHQGPFVNALVAIILPVHFAALTGLSWPKIRPAIVTGAGFIATPIVGAWLGDYQVFVMPFVFGGFFLALDKFSEAKKS</sequence>
<proteinExistence type="inferred from homology"/>
<name>A0ABW0M6F2_9BURK</name>
<evidence type="ECO:0000313" key="10">
    <source>
        <dbReference type="Proteomes" id="UP001596045"/>
    </source>
</evidence>
<dbReference type="InterPro" id="IPR011606">
    <property type="entry name" value="Brnchd-chn_aa_trnsp_permease"/>
</dbReference>
<dbReference type="RefSeq" id="WP_378995799.1">
    <property type="nucleotide sequence ID" value="NZ_JBHSMT010000009.1"/>
</dbReference>
<comment type="subcellular location">
    <subcellularLocation>
        <location evidence="1">Cell membrane</location>
        <topology evidence="1">Multi-pass membrane protein</topology>
    </subcellularLocation>
</comment>
<accession>A0ABW0M6F2</accession>
<feature type="transmembrane region" description="Helical" evidence="8">
    <location>
        <begin position="32"/>
        <end position="53"/>
    </location>
</feature>
<keyword evidence="5 8" id="KW-0812">Transmembrane</keyword>
<evidence type="ECO:0000256" key="4">
    <source>
        <dbReference type="ARBA" id="ARBA00022475"/>
    </source>
</evidence>
<feature type="transmembrane region" description="Helical" evidence="8">
    <location>
        <begin position="85"/>
        <end position="106"/>
    </location>
</feature>
<organism evidence="9 10">
    <name type="scientific">Paraherbaspirillum soli</name>
    <dbReference type="NCBI Taxonomy" id="631222"/>
    <lineage>
        <taxon>Bacteria</taxon>
        <taxon>Pseudomonadati</taxon>
        <taxon>Pseudomonadota</taxon>
        <taxon>Betaproteobacteria</taxon>
        <taxon>Burkholderiales</taxon>
        <taxon>Oxalobacteraceae</taxon>
        <taxon>Paraherbaspirillum</taxon>
    </lineage>
</organism>
<evidence type="ECO:0000256" key="3">
    <source>
        <dbReference type="ARBA" id="ARBA00022448"/>
    </source>
</evidence>
<feature type="transmembrane region" description="Helical" evidence="8">
    <location>
        <begin position="175"/>
        <end position="194"/>
    </location>
</feature>
<comment type="similarity">
    <text evidence="2">Belongs to the AzlC family.</text>
</comment>
<reference evidence="10" key="1">
    <citation type="journal article" date="2019" name="Int. J. Syst. Evol. Microbiol.">
        <title>The Global Catalogue of Microorganisms (GCM) 10K type strain sequencing project: providing services to taxonomists for standard genome sequencing and annotation.</title>
        <authorList>
            <consortium name="The Broad Institute Genomics Platform"/>
            <consortium name="The Broad Institute Genome Sequencing Center for Infectious Disease"/>
            <person name="Wu L."/>
            <person name="Ma J."/>
        </authorList>
    </citation>
    <scope>NUCLEOTIDE SEQUENCE [LARGE SCALE GENOMIC DNA]</scope>
    <source>
        <strain evidence="10">JCM 17066</strain>
    </source>
</reference>
<dbReference type="Proteomes" id="UP001596045">
    <property type="component" value="Unassembled WGS sequence"/>
</dbReference>
<protein>
    <submittedName>
        <fullName evidence="9">AzlC family ABC transporter permease</fullName>
    </submittedName>
</protein>
<keyword evidence="10" id="KW-1185">Reference proteome</keyword>